<keyword evidence="6" id="KW-1185">Reference proteome</keyword>
<dbReference type="Proteomes" id="UP000319103">
    <property type="component" value="Unassembled WGS sequence"/>
</dbReference>
<dbReference type="EMBL" id="VIGB01000003">
    <property type="protein sequence ID" value="TQF01281.1"/>
    <property type="molecule type" value="Genomic_DNA"/>
</dbReference>
<feature type="region of interest" description="Disordered" evidence="3">
    <location>
        <begin position="1"/>
        <end position="24"/>
    </location>
</feature>
<evidence type="ECO:0000256" key="2">
    <source>
        <dbReference type="PROSITE-ProRule" id="PRU00335"/>
    </source>
</evidence>
<evidence type="ECO:0000259" key="4">
    <source>
        <dbReference type="PROSITE" id="PS50977"/>
    </source>
</evidence>
<feature type="DNA-binding region" description="H-T-H motif" evidence="2">
    <location>
        <begin position="46"/>
        <end position="65"/>
    </location>
</feature>
<protein>
    <submittedName>
        <fullName evidence="5">TetR family transcriptional regulator</fullName>
    </submittedName>
</protein>
<dbReference type="Pfam" id="PF00440">
    <property type="entry name" value="TetR_N"/>
    <property type="match status" value="1"/>
</dbReference>
<dbReference type="InterPro" id="IPR050692">
    <property type="entry name" value="HTH_transcr_repressor_FabR"/>
</dbReference>
<gene>
    <name evidence="5" type="ORF">E6W39_02295</name>
</gene>
<dbReference type="SUPFAM" id="SSF46689">
    <property type="entry name" value="Homeodomain-like"/>
    <property type="match status" value="1"/>
</dbReference>
<dbReference type="AlphaFoldDB" id="A0A540VX02"/>
<dbReference type="InterPro" id="IPR009057">
    <property type="entry name" value="Homeodomain-like_sf"/>
</dbReference>
<dbReference type="PANTHER" id="PTHR47752:SF1">
    <property type="entry name" value="HTH-TYPE TRANSCRIPTIONAL REPRESSOR FABR"/>
    <property type="match status" value="1"/>
</dbReference>
<dbReference type="InterPro" id="IPR001647">
    <property type="entry name" value="HTH_TetR"/>
</dbReference>
<evidence type="ECO:0000256" key="1">
    <source>
        <dbReference type="ARBA" id="ARBA00023125"/>
    </source>
</evidence>
<dbReference type="Gene3D" id="1.10.357.10">
    <property type="entry name" value="Tetracycline Repressor, domain 2"/>
    <property type="match status" value="1"/>
</dbReference>
<dbReference type="PROSITE" id="PS50977">
    <property type="entry name" value="HTH_TETR_2"/>
    <property type="match status" value="1"/>
</dbReference>
<comment type="caution">
    <text evidence="5">The sequence shown here is derived from an EMBL/GenBank/DDBJ whole genome shotgun (WGS) entry which is preliminary data.</text>
</comment>
<accession>A0A540VX02</accession>
<dbReference type="PANTHER" id="PTHR47752">
    <property type="entry name" value="HTH-TYPE TRANSCRIPTIONAL REPRESSOR FABR"/>
    <property type="match status" value="1"/>
</dbReference>
<evidence type="ECO:0000313" key="5">
    <source>
        <dbReference type="EMBL" id="TQF01281.1"/>
    </source>
</evidence>
<proteinExistence type="predicted"/>
<dbReference type="GO" id="GO:0003677">
    <property type="term" value="F:DNA binding"/>
    <property type="evidence" value="ECO:0007669"/>
    <property type="project" value="UniProtKB-UniRule"/>
</dbReference>
<name>A0A540VX02_9ACTN</name>
<reference evidence="5 6" key="1">
    <citation type="submission" date="2019-06" db="EMBL/GenBank/DDBJ databases">
        <title>Description of Kitasatospora acidophila sp. nov. isolated from pine grove soil, and reclassification of Streptomyces novaecaesareae to Kitasatospora novaeceasareae comb. nov.</title>
        <authorList>
            <person name="Kim M.J."/>
        </authorList>
    </citation>
    <scope>NUCLEOTIDE SEQUENCE [LARGE SCALE GENOMIC DNA]</scope>
    <source>
        <strain evidence="5 6">MMS16-CNU292</strain>
    </source>
</reference>
<evidence type="ECO:0000313" key="6">
    <source>
        <dbReference type="Proteomes" id="UP000319103"/>
    </source>
</evidence>
<organism evidence="5 6">
    <name type="scientific">Kitasatospora acidiphila</name>
    <dbReference type="NCBI Taxonomy" id="2567942"/>
    <lineage>
        <taxon>Bacteria</taxon>
        <taxon>Bacillati</taxon>
        <taxon>Actinomycetota</taxon>
        <taxon>Actinomycetes</taxon>
        <taxon>Kitasatosporales</taxon>
        <taxon>Streptomycetaceae</taxon>
        <taxon>Kitasatospora</taxon>
    </lineage>
</organism>
<evidence type="ECO:0000256" key="3">
    <source>
        <dbReference type="SAM" id="MobiDB-lite"/>
    </source>
</evidence>
<keyword evidence="1 2" id="KW-0238">DNA-binding</keyword>
<dbReference type="OrthoDB" id="8617654at2"/>
<dbReference type="Gene3D" id="1.10.10.60">
    <property type="entry name" value="Homeodomain-like"/>
    <property type="match status" value="1"/>
</dbReference>
<sequence length="225" mass="24875">MSHTPTPASAPTPPTGTRQAQKEQSRRALLDASLRLLDHQNLSGLGVREVTREAGLSPAGFYRHFRDLDELGVTLVTEALENLHLMVRRVLAEQGEPTELIDRTIAVIAHHVREYRPHIRFVARERHGGVRRVREAIAAELSVFTEETATALGALPQSAGWSESELRMLAGLYVEHMVSTAAAFMEAPAGSRAAERRIAALARDQLHVISIGHRHWLAERPATTE</sequence>
<dbReference type="RefSeq" id="WP_141632015.1">
    <property type="nucleotide sequence ID" value="NZ_VIGB01000003.1"/>
</dbReference>
<feature type="domain" description="HTH tetR-type" evidence="4">
    <location>
        <begin position="23"/>
        <end position="83"/>
    </location>
</feature>